<dbReference type="AlphaFoldDB" id="A0A9P8Y5M6"/>
<evidence type="ECO:0000313" key="2">
    <source>
        <dbReference type="Proteomes" id="UP000756346"/>
    </source>
</evidence>
<keyword evidence="2" id="KW-1185">Reference proteome</keyword>
<dbReference type="RefSeq" id="XP_046012053.1">
    <property type="nucleotide sequence ID" value="XM_046156919.1"/>
</dbReference>
<dbReference type="PANTHER" id="PTHR37535">
    <property type="entry name" value="FLUG DOMAIN PROTEIN"/>
    <property type="match status" value="1"/>
</dbReference>
<organism evidence="1 2">
    <name type="scientific">Microdochium trichocladiopsis</name>
    <dbReference type="NCBI Taxonomy" id="1682393"/>
    <lineage>
        <taxon>Eukaryota</taxon>
        <taxon>Fungi</taxon>
        <taxon>Dikarya</taxon>
        <taxon>Ascomycota</taxon>
        <taxon>Pezizomycotina</taxon>
        <taxon>Sordariomycetes</taxon>
        <taxon>Xylariomycetidae</taxon>
        <taxon>Xylariales</taxon>
        <taxon>Microdochiaceae</taxon>
        <taxon>Microdochium</taxon>
    </lineage>
</organism>
<dbReference type="GeneID" id="70186465"/>
<sequence length="625" mass="71960">MTITYAAKNSLSLSAWEGTGAISGSKGSWTSSSFLPILKQDPTETTPVGPKSILHNRTIRCRVNLNGKISKIVRMGKKKSPDDYYRIAKERGADQCWTGINNDVTYGSLSKGEESTEKRILSMWKGYKERYPEAHERHLLHLKSFMREVAMGIEGMRCDLGVERRPGLEDHPAESTVVHYWKTFTRTFYRADDPLGPKITLSVRRVRVKIVPTFTLNSSTDTGRFTQYIQTDLQKDFPMPKVKRPRRFGTLTHYGHLAAQQWGADWHIYSDSSVRVYDWAGLNAHVTSSSRIGEYFESTCRPGTERGLHFRGIEDEPFYPSAFSKGVERAGPISRRIRELGIRAGYAEPPRPHDFRAGSLLRVYGQGAYFTGSSRTDVLELFQDLTIRRNPFMLQALSAQARAEFEDSKEIKDLRGELHTIKHGNANNQGSKKRRAELYHKRRRLEIEACRKLQEQQASTFAEATTERCYYRSYFDRVRYLMPERDRLAKNLFQSAQLRESLGRSALTDLIALCTQKREVQYRPGLEPDKCNCKRSQEDYDWKHIHDCYKKQQSAPTTFCFMCHQWIAGKDEWKGHCLSHLERSDTIPKFCDPLTHAVIHTVRGKRHSPRYKSSFITSRILMAVA</sequence>
<dbReference type="PANTHER" id="PTHR37535:SF3">
    <property type="entry name" value="FLUG DOMAIN-CONTAINING PROTEIN"/>
    <property type="match status" value="1"/>
</dbReference>
<comment type="caution">
    <text evidence="1">The sequence shown here is derived from an EMBL/GenBank/DDBJ whole genome shotgun (WGS) entry which is preliminary data.</text>
</comment>
<proteinExistence type="predicted"/>
<reference evidence="1" key="1">
    <citation type="journal article" date="2021" name="Nat. Commun.">
        <title>Genetic determinants of endophytism in the Arabidopsis root mycobiome.</title>
        <authorList>
            <person name="Mesny F."/>
            <person name="Miyauchi S."/>
            <person name="Thiergart T."/>
            <person name="Pickel B."/>
            <person name="Atanasova L."/>
            <person name="Karlsson M."/>
            <person name="Huettel B."/>
            <person name="Barry K.W."/>
            <person name="Haridas S."/>
            <person name="Chen C."/>
            <person name="Bauer D."/>
            <person name="Andreopoulos W."/>
            <person name="Pangilinan J."/>
            <person name="LaButti K."/>
            <person name="Riley R."/>
            <person name="Lipzen A."/>
            <person name="Clum A."/>
            <person name="Drula E."/>
            <person name="Henrissat B."/>
            <person name="Kohler A."/>
            <person name="Grigoriev I.V."/>
            <person name="Martin F.M."/>
            <person name="Hacquard S."/>
        </authorList>
    </citation>
    <scope>NUCLEOTIDE SEQUENCE</scope>
    <source>
        <strain evidence="1">MPI-CAGE-CH-0230</strain>
    </source>
</reference>
<accession>A0A9P8Y5M6</accession>
<name>A0A9P8Y5M6_9PEZI</name>
<dbReference type="EMBL" id="JAGTJQ010000006">
    <property type="protein sequence ID" value="KAH7029765.1"/>
    <property type="molecule type" value="Genomic_DNA"/>
</dbReference>
<protein>
    <recommendedName>
        <fullName evidence="3">FluG domain-containing protein</fullName>
    </recommendedName>
</protein>
<evidence type="ECO:0008006" key="3">
    <source>
        <dbReference type="Google" id="ProtNLM"/>
    </source>
</evidence>
<dbReference type="Proteomes" id="UP000756346">
    <property type="component" value="Unassembled WGS sequence"/>
</dbReference>
<evidence type="ECO:0000313" key="1">
    <source>
        <dbReference type="EMBL" id="KAH7029765.1"/>
    </source>
</evidence>
<gene>
    <name evidence="1" type="ORF">B0I36DRAFT_350584</name>
</gene>
<dbReference type="OrthoDB" id="4708729at2759"/>